<dbReference type="Proteomes" id="UP000187609">
    <property type="component" value="Unassembled WGS sequence"/>
</dbReference>
<proteinExistence type="predicted"/>
<comment type="caution">
    <text evidence="1">The sequence shown here is derived from an EMBL/GenBank/DDBJ whole genome shotgun (WGS) entry which is preliminary data.</text>
</comment>
<protein>
    <submittedName>
        <fullName evidence="1">Uncharacterized protein</fullName>
    </submittedName>
</protein>
<reference evidence="1" key="1">
    <citation type="submission" date="2016-11" db="EMBL/GenBank/DDBJ databases">
        <title>The genome of Nicotiana attenuata.</title>
        <authorList>
            <person name="Xu S."/>
            <person name="Brockmoeller T."/>
            <person name="Gaquerel E."/>
            <person name="Navarro A."/>
            <person name="Kuhl H."/>
            <person name="Gase K."/>
            <person name="Ling Z."/>
            <person name="Zhou W."/>
            <person name="Kreitzer C."/>
            <person name="Stanke M."/>
            <person name="Tang H."/>
            <person name="Lyons E."/>
            <person name="Pandey P."/>
            <person name="Pandey S.P."/>
            <person name="Timmermann B."/>
            <person name="Baldwin I.T."/>
        </authorList>
    </citation>
    <scope>NUCLEOTIDE SEQUENCE [LARGE SCALE GENOMIC DNA]</scope>
    <source>
        <strain evidence="1">UT</strain>
    </source>
</reference>
<evidence type="ECO:0000313" key="2">
    <source>
        <dbReference type="Proteomes" id="UP000187609"/>
    </source>
</evidence>
<evidence type="ECO:0000313" key="1">
    <source>
        <dbReference type="EMBL" id="OIT06693.1"/>
    </source>
</evidence>
<feature type="non-terminal residue" evidence="1">
    <location>
        <position position="86"/>
    </location>
</feature>
<sequence>IQRMGSVVVRHTFMEQNRVADQLAKEAAKEIFLCKSVSLAVPPVFATDIFWADIPGTELPRSFLGCNLSTIMQNYASLGALKYPSN</sequence>
<dbReference type="EMBL" id="MJEQ01037184">
    <property type="protein sequence ID" value="OIT06693.1"/>
    <property type="molecule type" value="Genomic_DNA"/>
</dbReference>
<gene>
    <name evidence="1" type="ORF">A4A49_61306</name>
</gene>
<dbReference type="AlphaFoldDB" id="A0A1J6IND9"/>
<dbReference type="Gramene" id="OIT06693">
    <property type="protein sequence ID" value="OIT06693"/>
    <property type="gene ID" value="A4A49_61306"/>
</dbReference>
<keyword evidence="2" id="KW-1185">Reference proteome</keyword>
<accession>A0A1J6IND9</accession>
<organism evidence="1 2">
    <name type="scientific">Nicotiana attenuata</name>
    <name type="common">Coyote tobacco</name>
    <dbReference type="NCBI Taxonomy" id="49451"/>
    <lineage>
        <taxon>Eukaryota</taxon>
        <taxon>Viridiplantae</taxon>
        <taxon>Streptophyta</taxon>
        <taxon>Embryophyta</taxon>
        <taxon>Tracheophyta</taxon>
        <taxon>Spermatophyta</taxon>
        <taxon>Magnoliopsida</taxon>
        <taxon>eudicotyledons</taxon>
        <taxon>Gunneridae</taxon>
        <taxon>Pentapetalae</taxon>
        <taxon>asterids</taxon>
        <taxon>lamiids</taxon>
        <taxon>Solanales</taxon>
        <taxon>Solanaceae</taxon>
        <taxon>Nicotianoideae</taxon>
        <taxon>Nicotianeae</taxon>
        <taxon>Nicotiana</taxon>
    </lineage>
</organism>
<feature type="non-terminal residue" evidence="1">
    <location>
        <position position="1"/>
    </location>
</feature>
<name>A0A1J6IND9_NICAT</name>